<evidence type="ECO:0008006" key="2">
    <source>
        <dbReference type="Google" id="ProtNLM"/>
    </source>
</evidence>
<dbReference type="AlphaFoldDB" id="A0A7C4F9U3"/>
<reference evidence="1" key="1">
    <citation type="journal article" date="2020" name="mSystems">
        <title>Genome- and Community-Level Interaction Insights into Carbon Utilization and Element Cycling Functions of Hydrothermarchaeota in Hydrothermal Sediment.</title>
        <authorList>
            <person name="Zhou Z."/>
            <person name="Liu Y."/>
            <person name="Xu W."/>
            <person name="Pan J."/>
            <person name="Luo Z.H."/>
            <person name="Li M."/>
        </authorList>
    </citation>
    <scope>NUCLEOTIDE SEQUENCE [LARGE SCALE GENOMIC DNA]</scope>
    <source>
        <strain evidence="1">SpSt-735</strain>
    </source>
</reference>
<accession>A0A7C4F9U3</accession>
<evidence type="ECO:0000313" key="1">
    <source>
        <dbReference type="EMBL" id="HGI44284.1"/>
    </source>
</evidence>
<gene>
    <name evidence="1" type="ORF">ENV17_07880</name>
</gene>
<sequence length="169" mass="17816">MLEVAGQPGSGRRVVVFDLLEELLAGGSGVYVDLAGSLRRAVASGRVRPGEGVWARLSVYREASAGELASLALSGSASVLVLDSLPRLVYGVEAGRRERWGCAAAVLSAMLAGARSGLCSIVVNYASGGRSFGDAVFSHYFTHRLLVERVGAGVVARLVYPLPLELQWR</sequence>
<organism evidence="1">
    <name type="scientific">Thermofilum pendens</name>
    <dbReference type="NCBI Taxonomy" id="2269"/>
    <lineage>
        <taxon>Archaea</taxon>
        <taxon>Thermoproteota</taxon>
        <taxon>Thermoprotei</taxon>
        <taxon>Thermofilales</taxon>
        <taxon>Thermofilaceae</taxon>
        <taxon>Thermofilum</taxon>
    </lineage>
</organism>
<name>A0A7C4F9U3_THEPE</name>
<dbReference type="InterPro" id="IPR027417">
    <property type="entry name" value="P-loop_NTPase"/>
</dbReference>
<comment type="caution">
    <text evidence="1">The sequence shown here is derived from an EMBL/GenBank/DDBJ whole genome shotgun (WGS) entry which is preliminary data.</text>
</comment>
<proteinExistence type="predicted"/>
<dbReference type="EMBL" id="DTFI01000229">
    <property type="protein sequence ID" value="HGI44284.1"/>
    <property type="molecule type" value="Genomic_DNA"/>
</dbReference>
<protein>
    <recommendedName>
        <fullName evidence="2">KaiC-like domain-containing protein</fullName>
    </recommendedName>
</protein>
<dbReference type="Gene3D" id="3.40.50.300">
    <property type="entry name" value="P-loop containing nucleotide triphosphate hydrolases"/>
    <property type="match status" value="1"/>
</dbReference>